<accession>A0A0E9RHQ6</accession>
<protein>
    <submittedName>
        <fullName evidence="1">Uncharacterized protein</fullName>
    </submittedName>
</protein>
<proteinExistence type="predicted"/>
<sequence>MKIKFKLYFNFTYLLINVKSNYMKCMALQAVEHS</sequence>
<reference evidence="1" key="1">
    <citation type="submission" date="2014-11" db="EMBL/GenBank/DDBJ databases">
        <authorList>
            <person name="Amaro Gonzalez C."/>
        </authorList>
    </citation>
    <scope>NUCLEOTIDE SEQUENCE</scope>
</reference>
<dbReference type="EMBL" id="GBXM01080714">
    <property type="protein sequence ID" value="JAH27863.1"/>
    <property type="molecule type" value="Transcribed_RNA"/>
</dbReference>
<dbReference type="AlphaFoldDB" id="A0A0E9RHQ6"/>
<name>A0A0E9RHQ6_ANGAN</name>
<evidence type="ECO:0000313" key="1">
    <source>
        <dbReference type="EMBL" id="JAH27863.1"/>
    </source>
</evidence>
<reference evidence="1" key="2">
    <citation type="journal article" date="2015" name="Fish Shellfish Immunol.">
        <title>Early steps in the European eel (Anguilla anguilla)-Vibrio vulnificus interaction in the gills: Role of the RtxA13 toxin.</title>
        <authorList>
            <person name="Callol A."/>
            <person name="Pajuelo D."/>
            <person name="Ebbesson L."/>
            <person name="Teles M."/>
            <person name="MacKenzie S."/>
            <person name="Amaro C."/>
        </authorList>
    </citation>
    <scope>NUCLEOTIDE SEQUENCE</scope>
</reference>
<organism evidence="1">
    <name type="scientific">Anguilla anguilla</name>
    <name type="common">European freshwater eel</name>
    <name type="synonym">Muraena anguilla</name>
    <dbReference type="NCBI Taxonomy" id="7936"/>
    <lineage>
        <taxon>Eukaryota</taxon>
        <taxon>Metazoa</taxon>
        <taxon>Chordata</taxon>
        <taxon>Craniata</taxon>
        <taxon>Vertebrata</taxon>
        <taxon>Euteleostomi</taxon>
        <taxon>Actinopterygii</taxon>
        <taxon>Neopterygii</taxon>
        <taxon>Teleostei</taxon>
        <taxon>Anguilliformes</taxon>
        <taxon>Anguillidae</taxon>
        <taxon>Anguilla</taxon>
    </lineage>
</organism>